<dbReference type="EMBL" id="JBBAXC010000005">
    <property type="protein sequence ID" value="MEI5906973.1"/>
    <property type="molecule type" value="Genomic_DNA"/>
</dbReference>
<keyword evidence="1 3" id="KW-0378">Hydrolase</keyword>
<proteinExistence type="predicted"/>
<dbReference type="PANTHER" id="PTHR43798">
    <property type="entry name" value="MONOACYLGLYCEROL LIPASE"/>
    <property type="match status" value="1"/>
</dbReference>
<feature type="domain" description="AB hydrolase-1" evidence="2">
    <location>
        <begin position="24"/>
        <end position="147"/>
    </location>
</feature>
<sequence length="281" mass="32342">MKNYVIKLENMNVHISEWGSETKPVIFCLHGLGSSSLSFIEIAEQLKSEYRVIAIDGPGHGKTTPFPDAAAYEMPNIITWLNEVIKAIGIDQFYFLSHSWGSFVALFYVTKYRETVKDMILIDGGYQTKRLWAGTMEEEMLEYKKDFDECVFDSWEEFIDAEKPVTSRWSHYLKMAVKNLGVEENGKIRWHASGETAANIIRAMHLDETEDIYAKLPKNILLLRATLPITKEELRRKTSETFRNRAGGNVQQVQDATHMLHWDHPAVVVDAIKSRWPKLDN</sequence>
<evidence type="ECO:0000256" key="1">
    <source>
        <dbReference type="ARBA" id="ARBA00022801"/>
    </source>
</evidence>
<comment type="caution">
    <text evidence="3">The sequence shown here is derived from an EMBL/GenBank/DDBJ whole genome shotgun (WGS) entry which is preliminary data.</text>
</comment>
<dbReference type="GO" id="GO:0016787">
    <property type="term" value="F:hydrolase activity"/>
    <property type="evidence" value="ECO:0007669"/>
    <property type="project" value="UniProtKB-KW"/>
</dbReference>
<gene>
    <name evidence="3" type="ORF">WAK64_07875</name>
</gene>
<dbReference type="RefSeq" id="WP_336586413.1">
    <property type="nucleotide sequence ID" value="NZ_JBBAXC010000005.1"/>
</dbReference>
<dbReference type="InterPro" id="IPR050266">
    <property type="entry name" value="AB_hydrolase_sf"/>
</dbReference>
<dbReference type="InterPro" id="IPR029058">
    <property type="entry name" value="AB_hydrolase_fold"/>
</dbReference>
<dbReference type="SUPFAM" id="SSF53474">
    <property type="entry name" value="alpha/beta-Hydrolases"/>
    <property type="match status" value="1"/>
</dbReference>
<dbReference type="Proteomes" id="UP001312865">
    <property type="component" value="Unassembled WGS sequence"/>
</dbReference>
<keyword evidence="4" id="KW-1185">Reference proteome</keyword>
<name>A0ABU8HCQ5_9BACI</name>
<dbReference type="PANTHER" id="PTHR43798:SF31">
    <property type="entry name" value="AB HYDROLASE SUPERFAMILY PROTEIN YCLE"/>
    <property type="match status" value="1"/>
</dbReference>
<evidence type="ECO:0000259" key="2">
    <source>
        <dbReference type="Pfam" id="PF00561"/>
    </source>
</evidence>
<protein>
    <submittedName>
        <fullName evidence="3">Alpha/beta hydrolase</fullName>
    </submittedName>
</protein>
<dbReference type="InterPro" id="IPR000073">
    <property type="entry name" value="AB_hydrolase_1"/>
</dbReference>
<dbReference type="Pfam" id="PF00561">
    <property type="entry name" value="Abhydrolase_1"/>
    <property type="match status" value="1"/>
</dbReference>
<evidence type="ECO:0000313" key="4">
    <source>
        <dbReference type="Proteomes" id="UP001312865"/>
    </source>
</evidence>
<reference evidence="3 4" key="1">
    <citation type="journal article" date="2018" name="J. Microbiol.">
        <title>Bacillus spongiae sp. nov., isolated from sponge of Jeju Island.</title>
        <authorList>
            <person name="Lee G.E."/>
            <person name="Im W.T."/>
            <person name="Park J.S."/>
        </authorList>
    </citation>
    <scope>NUCLEOTIDE SEQUENCE [LARGE SCALE GENOMIC DNA]</scope>
    <source>
        <strain evidence="3 4">135PIL107-10</strain>
    </source>
</reference>
<accession>A0ABU8HCQ5</accession>
<organism evidence="3 4">
    <name type="scientific">Bacillus spongiae</name>
    <dbReference type="NCBI Taxonomy" id="2683610"/>
    <lineage>
        <taxon>Bacteria</taxon>
        <taxon>Bacillati</taxon>
        <taxon>Bacillota</taxon>
        <taxon>Bacilli</taxon>
        <taxon>Bacillales</taxon>
        <taxon>Bacillaceae</taxon>
        <taxon>Bacillus</taxon>
    </lineage>
</organism>
<evidence type="ECO:0000313" key="3">
    <source>
        <dbReference type="EMBL" id="MEI5906973.1"/>
    </source>
</evidence>
<dbReference type="Gene3D" id="3.40.50.1820">
    <property type="entry name" value="alpha/beta hydrolase"/>
    <property type="match status" value="1"/>
</dbReference>